<feature type="region of interest" description="Disordered" evidence="1">
    <location>
        <begin position="1"/>
        <end position="35"/>
    </location>
</feature>
<accession>A0ABQ7SFE9</accession>
<evidence type="ECO:0000256" key="1">
    <source>
        <dbReference type="SAM" id="MobiDB-lite"/>
    </source>
</evidence>
<evidence type="ECO:0000313" key="2">
    <source>
        <dbReference type="EMBL" id="KAH0616080.1"/>
    </source>
</evidence>
<feature type="compositionally biased region" description="Low complexity" evidence="1">
    <location>
        <begin position="7"/>
        <end position="23"/>
    </location>
</feature>
<feature type="compositionally biased region" description="Basic and acidic residues" evidence="1">
    <location>
        <begin position="24"/>
        <end position="34"/>
    </location>
</feature>
<proteinExistence type="predicted"/>
<comment type="caution">
    <text evidence="2">The sequence shown here is derived from an EMBL/GenBank/DDBJ whole genome shotgun (WGS) entry which is preliminary data.</text>
</comment>
<dbReference type="EMBL" id="JAIPUX010005290">
    <property type="protein sequence ID" value="KAH0616080.1"/>
    <property type="molecule type" value="Genomic_DNA"/>
</dbReference>
<name>A0ABQ7SFE9_PHRPL</name>
<sequence length="96" mass="10006">MKSKSQALKGPSKAGGAPAARSSEQQEHHQKWLDSEAAGVRASIVAVVGVENTVMDLEGGGEGVVVEGEGVDAMVAREGEEARDITKPFQFSILCP</sequence>
<dbReference type="Proteomes" id="UP000826234">
    <property type="component" value="Unassembled WGS sequence"/>
</dbReference>
<protein>
    <submittedName>
        <fullName evidence="2">Uncharacterized protein</fullName>
    </submittedName>
</protein>
<organism evidence="2 3">
    <name type="scientific">Phrynosoma platyrhinos</name>
    <name type="common">Desert horned lizard</name>
    <dbReference type="NCBI Taxonomy" id="52577"/>
    <lineage>
        <taxon>Eukaryota</taxon>
        <taxon>Metazoa</taxon>
        <taxon>Chordata</taxon>
        <taxon>Craniata</taxon>
        <taxon>Vertebrata</taxon>
        <taxon>Euteleostomi</taxon>
        <taxon>Lepidosauria</taxon>
        <taxon>Squamata</taxon>
        <taxon>Bifurcata</taxon>
        <taxon>Unidentata</taxon>
        <taxon>Episquamata</taxon>
        <taxon>Toxicofera</taxon>
        <taxon>Iguania</taxon>
        <taxon>Phrynosomatidae</taxon>
        <taxon>Phrynosomatinae</taxon>
        <taxon>Phrynosoma</taxon>
    </lineage>
</organism>
<keyword evidence="3" id="KW-1185">Reference proteome</keyword>
<reference evidence="2 3" key="1">
    <citation type="journal article" date="2022" name="Gigascience">
        <title>A chromosome-level genome assembly and annotation of the desert horned lizard, Phrynosoma platyrhinos, provides insight into chromosomal rearrangements among reptiles.</title>
        <authorList>
            <person name="Koochekian N."/>
            <person name="Ascanio A."/>
            <person name="Farleigh K."/>
            <person name="Card D.C."/>
            <person name="Schield D.R."/>
            <person name="Castoe T.A."/>
            <person name="Jezkova T."/>
        </authorList>
    </citation>
    <scope>NUCLEOTIDE SEQUENCE [LARGE SCALE GENOMIC DNA]</scope>
    <source>
        <strain evidence="2">NK-2021</strain>
    </source>
</reference>
<evidence type="ECO:0000313" key="3">
    <source>
        <dbReference type="Proteomes" id="UP000826234"/>
    </source>
</evidence>
<gene>
    <name evidence="2" type="ORF">JD844_026909</name>
</gene>